<sequence length="595" mass="63947">MYASSIHVEGAKVLDSVYGQDSKKKKQLVTDSVFATTVAELRAETSPLEGVVYVVIDAGQEGSFLYDATDTTSVDNTGTVVVSVSGARFKRIREPGFVDVRWFGAKGDGVTDDTEAFNKAIGNGGVTVNVPAGTYLINADTKLPGQQYAGINVRDDTTMIINKHATLKARPTDKSLFQIINIYGRKNVTVKGGGNVIGERDQHLGTTGEGGMGIAVKGSDRVCIQDLYIANCWGDGALISTLGAQSSSNVLVQNVHFYNNRRQGVTVGGADDVVLLHCIFEKTNGTNPQSGVDIEPNAGDEAFRIRVASCLFKDNAKQALILNAMNGPVRDVQIDDNRFLGLQRAIQSQRASEVKIRGNMINVSRTGVFVRLCTDVLVEGNMVKNIDFSGTDNSGIEVQASSAVHVANNQLFNVRGPALKVTDARHCTLANNKIEECGQESNKGDILLDSASSYNHIHGNSVRNRLKHAGAAKAATAGTLQLADEASAEDNAYKDMLVFITKGMGIGQKRTITSFSGVNKIAQCSPNWSTVPDSTSEYEIRYGSIDAIHIASNTEMFNRVENNQILFATITQNSTGLLDLGLHTSISENHSFDLI</sequence>
<dbReference type="EMBL" id="JBHMAG010000022">
    <property type="protein sequence ID" value="MFB9756372.1"/>
    <property type="molecule type" value="Genomic_DNA"/>
</dbReference>
<dbReference type="InterPro" id="IPR011050">
    <property type="entry name" value="Pectin_lyase_fold/virulence"/>
</dbReference>
<dbReference type="Pfam" id="PF12708">
    <property type="entry name" value="Pect-lyase_RHGA_epim"/>
    <property type="match status" value="1"/>
</dbReference>
<evidence type="ECO:0000259" key="1">
    <source>
        <dbReference type="Pfam" id="PF12708"/>
    </source>
</evidence>
<dbReference type="InterPro" id="IPR012334">
    <property type="entry name" value="Pectin_lyas_fold"/>
</dbReference>
<name>A0ABV5W711_9BACL</name>
<dbReference type="SUPFAM" id="SSF51126">
    <property type="entry name" value="Pectin lyase-like"/>
    <property type="match status" value="1"/>
</dbReference>
<feature type="domain" description="Right handed beta helix" evidence="2">
    <location>
        <begin position="345"/>
        <end position="466"/>
    </location>
</feature>
<feature type="domain" description="Rhamnogalacturonase A/B/Epimerase-like pectate lyase" evidence="1">
    <location>
        <begin position="97"/>
        <end position="282"/>
    </location>
</feature>
<evidence type="ECO:0000313" key="3">
    <source>
        <dbReference type="EMBL" id="MFB9756372.1"/>
    </source>
</evidence>
<gene>
    <name evidence="3" type="ORF">ACFFNY_32750</name>
</gene>
<evidence type="ECO:0000259" key="2">
    <source>
        <dbReference type="Pfam" id="PF13229"/>
    </source>
</evidence>
<accession>A0ABV5W711</accession>
<dbReference type="RefSeq" id="WP_344917568.1">
    <property type="nucleotide sequence ID" value="NZ_BAAAYO010000021.1"/>
</dbReference>
<dbReference type="Pfam" id="PF13229">
    <property type="entry name" value="Beta_helix"/>
    <property type="match status" value="1"/>
</dbReference>
<reference evidence="3 4" key="1">
    <citation type="submission" date="2024-09" db="EMBL/GenBank/DDBJ databases">
        <authorList>
            <person name="Sun Q."/>
            <person name="Mori K."/>
        </authorList>
    </citation>
    <scope>NUCLEOTIDE SEQUENCE [LARGE SCALE GENOMIC DNA]</scope>
    <source>
        <strain evidence="3 4">JCM 12520</strain>
    </source>
</reference>
<dbReference type="Proteomes" id="UP001589619">
    <property type="component" value="Unassembled WGS sequence"/>
</dbReference>
<dbReference type="SMART" id="SM00710">
    <property type="entry name" value="PbH1"/>
    <property type="match status" value="9"/>
</dbReference>
<protein>
    <submittedName>
        <fullName evidence="3">Right-handed parallel beta-helix repeat-containing protein</fullName>
    </submittedName>
</protein>
<comment type="caution">
    <text evidence="3">The sequence shown here is derived from an EMBL/GenBank/DDBJ whole genome shotgun (WGS) entry which is preliminary data.</text>
</comment>
<dbReference type="Gene3D" id="2.160.20.10">
    <property type="entry name" value="Single-stranded right-handed beta-helix, Pectin lyase-like"/>
    <property type="match status" value="1"/>
</dbReference>
<proteinExistence type="predicted"/>
<evidence type="ECO:0000313" key="4">
    <source>
        <dbReference type="Proteomes" id="UP001589619"/>
    </source>
</evidence>
<dbReference type="InterPro" id="IPR024535">
    <property type="entry name" value="RHGA/B-epi-like_pectate_lyase"/>
</dbReference>
<dbReference type="InterPro" id="IPR039448">
    <property type="entry name" value="Beta_helix"/>
</dbReference>
<organism evidence="3 4">
    <name type="scientific">Paenibacillus hodogayensis</name>
    <dbReference type="NCBI Taxonomy" id="279208"/>
    <lineage>
        <taxon>Bacteria</taxon>
        <taxon>Bacillati</taxon>
        <taxon>Bacillota</taxon>
        <taxon>Bacilli</taxon>
        <taxon>Bacillales</taxon>
        <taxon>Paenibacillaceae</taxon>
        <taxon>Paenibacillus</taxon>
    </lineage>
</organism>
<dbReference type="InterPro" id="IPR006626">
    <property type="entry name" value="PbH1"/>
</dbReference>
<keyword evidence="4" id="KW-1185">Reference proteome</keyword>